<protein>
    <submittedName>
        <fullName evidence="1">Uncharacterized protein</fullName>
    </submittedName>
</protein>
<organism evidence="1 2">
    <name type="scientific">Streptomyces sporangiiformans</name>
    <dbReference type="NCBI Taxonomy" id="2315329"/>
    <lineage>
        <taxon>Bacteria</taxon>
        <taxon>Bacillati</taxon>
        <taxon>Actinomycetota</taxon>
        <taxon>Actinomycetes</taxon>
        <taxon>Kitasatosporales</taxon>
        <taxon>Streptomycetaceae</taxon>
        <taxon>Streptomyces</taxon>
    </lineage>
</organism>
<gene>
    <name evidence="1" type="ORF">FGD71_000825</name>
</gene>
<evidence type="ECO:0000313" key="2">
    <source>
        <dbReference type="Proteomes" id="UP000317378"/>
    </source>
</evidence>
<name>A0A505DRU6_9ACTN</name>
<accession>A0A505DRU6</accession>
<proteinExistence type="predicted"/>
<sequence>MINVSIRSRGARVFGGPAAEVSQGVGALKDLRAMAGTCCFLMVVDSKLVSYSNVGALLEAGVEENRDLIERLAHGTKSI</sequence>
<comment type="caution">
    <text evidence="1">The sequence shown here is derived from an EMBL/GenBank/DDBJ whole genome shotgun (WGS) entry which is preliminary data.</text>
</comment>
<dbReference type="RefSeq" id="WP_140935785.1">
    <property type="nucleotide sequence ID" value="NZ_QXMJ01000021.1"/>
</dbReference>
<dbReference type="EMBL" id="VCHX02000021">
    <property type="protein sequence ID" value="TPQ24061.1"/>
    <property type="molecule type" value="Genomic_DNA"/>
</dbReference>
<dbReference type="AlphaFoldDB" id="A0A505DRU6"/>
<evidence type="ECO:0000313" key="1">
    <source>
        <dbReference type="EMBL" id="TPQ24061.1"/>
    </source>
</evidence>
<dbReference type="Proteomes" id="UP000317378">
    <property type="component" value="Unassembled WGS sequence"/>
</dbReference>
<keyword evidence="2" id="KW-1185">Reference proteome</keyword>
<reference evidence="1 2" key="1">
    <citation type="submission" date="2019-06" db="EMBL/GenBank/DDBJ databases">
        <title>Streptomyces sporangiiformans sp. nov., a novel actinomycete isolated from soil in Mount Song.</title>
        <authorList>
            <person name="Han L."/>
        </authorList>
    </citation>
    <scope>NUCLEOTIDE SEQUENCE [LARGE SCALE GENOMIC DNA]</scope>
    <source>
        <strain evidence="1 2">NEAU-SSA 1</strain>
    </source>
</reference>